<dbReference type="PANTHER" id="PTHR30023">
    <property type="entry name" value="D-ALANYL-D-ALANINE CARBOXYPEPTIDASE"/>
    <property type="match status" value="1"/>
</dbReference>
<dbReference type="InterPro" id="IPR000667">
    <property type="entry name" value="Peptidase_S13"/>
</dbReference>
<dbReference type="GO" id="GO:0000270">
    <property type="term" value="P:peptidoglycan metabolic process"/>
    <property type="evidence" value="ECO:0007669"/>
    <property type="project" value="TreeGrafter"/>
</dbReference>
<dbReference type="InterPro" id="IPR012338">
    <property type="entry name" value="Beta-lactam/transpept-like"/>
</dbReference>
<gene>
    <name evidence="3" type="ORF">SAMN04488001_2808</name>
</gene>
<dbReference type="SUPFAM" id="SSF56601">
    <property type="entry name" value="beta-lactamase/transpeptidase-like"/>
    <property type="match status" value="1"/>
</dbReference>
<dbReference type="AlphaFoldDB" id="A0A1H3AD40"/>
<dbReference type="Gene3D" id="3.50.80.20">
    <property type="entry name" value="D-Ala-D-Ala carboxypeptidase C, peptidase S13"/>
    <property type="match status" value="1"/>
</dbReference>
<dbReference type="Proteomes" id="UP000199441">
    <property type="component" value="Unassembled WGS sequence"/>
</dbReference>
<dbReference type="STRING" id="670155.SAMN04488001_2808"/>
<dbReference type="Pfam" id="PF02113">
    <property type="entry name" value="Peptidase_S13"/>
    <property type="match status" value="1"/>
</dbReference>
<keyword evidence="4" id="KW-1185">Reference proteome</keyword>
<evidence type="ECO:0000256" key="1">
    <source>
        <dbReference type="ARBA" id="ARBA00006096"/>
    </source>
</evidence>
<dbReference type="PANTHER" id="PTHR30023:SF0">
    <property type="entry name" value="PENICILLIN-SENSITIVE CARBOXYPEPTIDASE A"/>
    <property type="match status" value="1"/>
</dbReference>
<dbReference type="EMBL" id="FNOI01000005">
    <property type="protein sequence ID" value="SDX26779.1"/>
    <property type="molecule type" value="Genomic_DNA"/>
</dbReference>
<dbReference type="Gene3D" id="3.40.710.10">
    <property type="entry name" value="DD-peptidase/beta-lactamase superfamily"/>
    <property type="match status" value="2"/>
</dbReference>
<protein>
    <submittedName>
        <fullName evidence="3">D-alanyl-D-alanine carboxypeptidase / D-alanyl-D-alanine-endopeptidase (Penicillin-binding protein 4)</fullName>
    </submittedName>
</protein>
<evidence type="ECO:0000313" key="3">
    <source>
        <dbReference type="EMBL" id="SDX26779.1"/>
    </source>
</evidence>
<dbReference type="NCBIfam" id="TIGR00666">
    <property type="entry name" value="PBP4"/>
    <property type="match status" value="1"/>
</dbReference>
<accession>A0A1H3AD40</accession>
<dbReference type="RefSeq" id="WP_089947565.1">
    <property type="nucleotide sequence ID" value="NZ_FNOI01000005.1"/>
</dbReference>
<keyword evidence="3" id="KW-0645">Protease</keyword>
<organism evidence="3 4">
    <name type="scientific">Litoreibacter albidus</name>
    <dbReference type="NCBI Taxonomy" id="670155"/>
    <lineage>
        <taxon>Bacteria</taxon>
        <taxon>Pseudomonadati</taxon>
        <taxon>Pseudomonadota</taxon>
        <taxon>Alphaproteobacteria</taxon>
        <taxon>Rhodobacterales</taxon>
        <taxon>Roseobacteraceae</taxon>
        <taxon>Litoreibacter</taxon>
    </lineage>
</organism>
<evidence type="ECO:0000313" key="4">
    <source>
        <dbReference type="Proteomes" id="UP000199441"/>
    </source>
</evidence>
<evidence type="ECO:0000256" key="2">
    <source>
        <dbReference type="ARBA" id="ARBA00022801"/>
    </source>
</evidence>
<keyword evidence="3" id="KW-0121">Carboxypeptidase</keyword>
<dbReference type="GO" id="GO:0004185">
    <property type="term" value="F:serine-type carboxypeptidase activity"/>
    <property type="evidence" value="ECO:0007669"/>
    <property type="project" value="InterPro"/>
</dbReference>
<keyword evidence="2" id="KW-0378">Hydrolase</keyword>
<reference evidence="4" key="1">
    <citation type="submission" date="2016-10" db="EMBL/GenBank/DDBJ databases">
        <authorList>
            <person name="Varghese N."/>
            <person name="Submissions S."/>
        </authorList>
    </citation>
    <scope>NUCLEOTIDE SEQUENCE [LARGE SCALE GENOMIC DNA]</scope>
    <source>
        <strain evidence="4">DSM 26922</strain>
    </source>
</reference>
<name>A0A1H3AD40_9RHOB</name>
<dbReference type="GO" id="GO:0006508">
    <property type="term" value="P:proteolysis"/>
    <property type="evidence" value="ECO:0007669"/>
    <property type="project" value="InterPro"/>
</dbReference>
<dbReference type="PRINTS" id="PR00922">
    <property type="entry name" value="DADACBPTASE3"/>
</dbReference>
<dbReference type="OrthoDB" id="5372081at2"/>
<comment type="similarity">
    <text evidence="1">Belongs to the peptidase S13 family.</text>
</comment>
<sequence>MSRDPIVTKFGRRAVLGFLMFGVADVALAGAPAVSLRPVRKPADAVKRSVKGVTSLVADANLGGKVSFVVADARSGAVLESYNPLAAQPPASVTKALTTLFALDRLGAGKRFKTQLLATGPIQNGVLAGDLVLKGGGDPTLSTDDLFEMAGRLKAAGVTSVKGKLRVYGGMSVIDQIDRDQPEHVGYNPAVAGLNLNFNRVYLEWKRSSGGYSVTMDARSNKIRPGVGFAKTTVAARSLPIFKYSGAGGRDNWSVANKALGKGGGRWLPVRRPEIYAGDVLQTVARSHGIKLPFPVKASGAPRGTVLVEHVSQDLRVVARDMLRFSTNLTAEVLGLQASGAGSLKASARAMSQWLGDTYGMRKAKFVDHSGLGDASQISAQEMVKALVGAGANSQLRSILKSIPVRDGDNKVVQNSATKVVAKTGTLNFVSALAGYIRTPDGRDLAFAIFMADVPRRRALKKSERESPRGSRSWNGRAKRLQSELINRWAVLHGA</sequence>
<proteinExistence type="inferred from homology"/>